<dbReference type="SMART" id="SM00327">
    <property type="entry name" value="VWA"/>
    <property type="match status" value="1"/>
</dbReference>
<dbReference type="PROSITE" id="PS50234">
    <property type="entry name" value="VWFA"/>
    <property type="match status" value="1"/>
</dbReference>
<name>A0A9X1XIA8_9VIBR</name>
<gene>
    <name evidence="3" type="ORF">KP803_09330</name>
</gene>
<keyword evidence="1" id="KW-1133">Transmembrane helix</keyword>
<dbReference type="PANTHER" id="PTHR22550">
    <property type="entry name" value="SPORE GERMINATION PROTEIN"/>
    <property type="match status" value="1"/>
</dbReference>
<evidence type="ECO:0000313" key="3">
    <source>
        <dbReference type="EMBL" id="MCK6263474.1"/>
    </source>
</evidence>
<dbReference type="Proteomes" id="UP001139559">
    <property type="component" value="Unassembled WGS sequence"/>
</dbReference>
<evidence type="ECO:0000259" key="2">
    <source>
        <dbReference type="PROSITE" id="PS50234"/>
    </source>
</evidence>
<keyword evidence="4" id="KW-1185">Reference proteome</keyword>
<dbReference type="InterPro" id="IPR050768">
    <property type="entry name" value="UPF0353/GerABKA_families"/>
</dbReference>
<dbReference type="PRINTS" id="PR00453">
    <property type="entry name" value="VWFADOMAIN"/>
</dbReference>
<evidence type="ECO:0000313" key="4">
    <source>
        <dbReference type="Proteomes" id="UP001139559"/>
    </source>
</evidence>
<dbReference type="RefSeq" id="WP_248008560.1">
    <property type="nucleotide sequence ID" value="NZ_JAJHVV010000005.1"/>
</dbReference>
<dbReference type="PANTHER" id="PTHR22550:SF18">
    <property type="entry name" value="VWFA DOMAIN-CONTAINING PROTEIN"/>
    <property type="match status" value="1"/>
</dbReference>
<dbReference type="Pfam" id="PF13519">
    <property type="entry name" value="VWA_2"/>
    <property type="match status" value="1"/>
</dbReference>
<feature type="transmembrane region" description="Helical" evidence="1">
    <location>
        <begin position="6"/>
        <end position="23"/>
    </location>
</feature>
<sequence>MIEFEYSWLFLLLPMPILIYYFAPRYQTREHAIKVPFFNQLVSSLNLNATRGAGDLKATTWQRFSLVSGWVLIIVAAAKPMWLGAEETRHLSGRDLMMLVDLSGSMATRDFTNIKGEQTTRLAASKEVLNAFSQQREGDRLGLIVFGEAAYVQSPFTLDHNAWLTLLNETEPSMAGPSTHLGDAIGLGIKTFLSEVSIQADLEGQQAAVKVRQQQRVMIVLTDGNDTDSLVPPIDAAKVAAEYNIRIHVVTMGNPNTAGEQAIDMGVIEKIASMTGGESFLAMSPTDLSEIYQAIHEIEPQVFESFTYRPKTSYHHLPVIIALLHQLVFMLFRTLNFPIRSFRKQLIAGKGVSIK</sequence>
<dbReference type="SUPFAM" id="SSF53300">
    <property type="entry name" value="vWA-like"/>
    <property type="match status" value="1"/>
</dbReference>
<keyword evidence="1" id="KW-0812">Transmembrane</keyword>
<evidence type="ECO:0000256" key="1">
    <source>
        <dbReference type="SAM" id="Phobius"/>
    </source>
</evidence>
<comment type="caution">
    <text evidence="3">The sequence shown here is derived from an EMBL/GenBank/DDBJ whole genome shotgun (WGS) entry which is preliminary data.</text>
</comment>
<dbReference type="EMBL" id="JAJHVV010000005">
    <property type="protein sequence ID" value="MCK6263474.1"/>
    <property type="molecule type" value="Genomic_DNA"/>
</dbReference>
<keyword evidence="1" id="KW-0472">Membrane</keyword>
<dbReference type="Gene3D" id="3.40.50.410">
    <property type="entry name" value="von Willebrand factor, type A domain"/>
    <property type="match status" value="1"/>
</dbReference>
<accession>A0A9X1XIA8</accession>
<dbReference type="InterPro" id="IPR036465">
    <property type="entry name" value="vWFA_dom_sf"/>
</dbReference>
<protein>
    <submittedName>
        <fullName evidence="3">VWA domain-containing protein</fullName>
    </submittedName>
</protein>
<feature type="transmembrane region" description="Helical" evidence="1">
    <location>
        <begin position="64"/>
        <end position="82"/>
    </location>
</feature>
<dbReference type="InterPro" id="IPR002035">
    <property type="entry name" value="VWF_A"/>
</dbReference>
<dbReference type="AlphaFoldDB" id="A0A9X1XIA8"/>
<feature type="domain" description="VWFA" evidence="2">
    <location>
        <begin position="95"/>
        <end position="295"/>
    </location>
</feature>
<proteinExistence type="predicted"/>
<organism evidence="3 4">
    <name type="scientific">Vibrio amylolyticus</name>
    <dbReference type="NCBI Taxonomy" id="2847292"/>
    <lineage>
        <taxon>Bacteria</taxon>
        <taxon>Pseudomonadati</taxon>
        <taxon>Pseudomonadota</taxon>
        <taxon>Gammaproteobacteria</taxon>
        <taxon>Vibrionales</taxon>
        <taxon>Vibrionaceae</taxon>
        <taxon>Vibrio</taxon>
    </lineage>
</organism>
<reference evidence="3" key="1">
    <citation type="submission" date="2021-11" db="EMBL/GenBank/DDBJ databases">
        <title>Vibrio ZSDE26 sp. nov. and Vibrio ZSDZ34 sp. nov., isolated from coastal seawater in Qingdao.</title>
        <authorList>
            <person name="Zhang P."/>
        </authorList>
    </citation>
    <scope>NUCLEOTIDE SEQUENCE</scope>
    <source>
        <strain evidence="3">ZSDE26</strain>
    </source>
</reference>